<keyword evidence="1" id="KW-0732">Signal</keyword>
<gene>
    <name evidence="2" type="ORF">DRF58_12485</name>
</gene>
<dbReference type="Proteomes" id="UP000256326">
    <property type="component" value="Unassembled WGS sequence"/>
</dbReference>
<keyword evidence="3" id="KW-1185">Reference proteome</keyword>
<evidence type="ECO:0008006" key="4">
    <source>
        <dbReference type="Google" id="ProtNLM"/>
    </source>
</evidence>
<evidence type="ECO:0000313" key="3">
    <source>
        <dbReference type="Proteomes" id="UP000256326"/>
    </source>
</evidence>
<protein>
    <recommendedName>
        <fullName evidence="4">DUF4890 domain-containing protein</fullName>
    </recommendedName>
</protein>
<feature type="chain" id="PRO_5017757876" description="DUF4890 domain-containing protein" evidence="1">
    <location>
        <begin position="29"/>
        <end position="112"/>
    </location>
</feature>
<name>A0A3D9CU53_9FLAO</name>
<accession>A0A3D9CU53</accession>
<reference evidence="2 3" key="1">
    <citation type="journal article" date="2006" name="Int. J. Syst. Evol. Microbiol.">
        <title>Chryseobacterium hispanicum sp. nov., isolated from the drinking water distribution system of Sevilla, Spain.</title>
        <authorList>
            <person name="Gallego V."/>
            <person name="Garcia M.T."/>
            <person name="Ventosa A."/>
        </authorList>
    </citation>
    <scope>NUCLEOTIDE SEQUENCE [LARGE SCALE GENOMIC DNA]</scope>
    <source>
        <strain evidence="2 3">KCTC 22104</strain>
    </source>
</reference>
<dbReference type="AlphaFoldDB" id="A0A3D9CU53"/>
<evidence type="ECO:0000313" key="2">
    <source>
        <dbReference type="EMBL" id="REC69282.1"/>
    </source>
</evidence>
<evidence type="ECO:0000256" key="1">
    <source>
        <dbReference type="SAM" id="SignalP"/>
    </source>
</evidence>
<organism evidence="2 3">
    <name type="scientific">Epilithonimonas hispanica</name>
    <dbReference type="NCBI Taxonomy" id="358687"/>
    <lineage>
        <taxon>Bacteria</taxon>
        <taxon>Pseudomonadati</taxon>
        <taxon>Bacteroidota</taxon>
        <taxon>Flavobacteriia</taxon>
        <taxon>Flavobacteriales</taxon>
        <taxon>Weeksellaceae</taxon>
        <taxon>Chryseobacterium group</taxon>
        <taxon>Epilithonimonas</taxon>
    </lineage>
</organism>
<proteinExistence type="predicted"/>
<comment type="caution">
    <text evidence="2">The sequence shown here is derived from an EMBL/GenBank/DDBJ whole genome shotgun (WGS) entry which is preliminary data.</text>
</comment>
<dbReference type="EMBL" id="QNUG01000027">
    <property type="protein sequence ID" value="REC69282.1"/>
    <property type="molecule type" value="Genomic_DNA"/>
</dbReference>
<sequence>MNINIKILEIMKKLVLAVSLVIAFTASAQKRDNGMRNVKVETHQYQKDFAGIRLNPAQQKKIDMLSRERLSEREYDARIRKILNKQQYESYMAYQHKDWKKDRDFAMNGSRR</sequence>
<feature type="signal peptide" evidence="1">
    <location>
        <begin position="1"/>
        <end position="28"/>
    </location>
</feature>